<dbReference type="Pfam" id="PF15979">
    <property type="entry name" value="Glyco_hydro_115"/>
    <property type="match status" value="1"/>
</dbReference>
<dbReference type="PANTHER" id="PTHR37842:SF2">
    <property type="entry name" value="GYLCOSYL HYDROLASE 115 C-TERMINAL DOMAIN-CONTAINING PROTEIN"/>
    <property type="match status" value="1"/>
</dbReference>
<evidence type="ECO:0000313" key="5">
    <source>
        <dbReference type="Proteomes" id="UP000019402"/>
    </source>
</evidence>
<keyword evidence="5" id="KW-1185">Reference proteome</keyword>
<evidence type="ECO:0000256" key="2">
    <source>
        <dbReference type="SAM" id="SignalP"/>
    </source>
</evidence>
<evidence type="ECO:0000256" key="1">
    <source>
        <dbReference type="ARBA" id="ARBA00022801"/>
    </source>
</evidence>
<dbReference type="PANTHER" id="PTHR37842">
    <property type="match status" value="1"/>
</dbReference>
<proteinExistence type="predicted"/>
<name>W7YBJ2_9BACT</name>
<dbReference type="eggNOG" id="ENOG502Z7KK">
    <property type="taxonomic scope" value="Bacteria"/>
</dbReference>
<dbReference type="InterPro" id="IPR042301">
    <property type="entry name" value="GH115_sf"/>
</dbReference>
<sequence>MRFCFLCLLLIPRVLFAQINISNHDGKGYPIAQAQSVTSIYFDMNDAAVVGKAAEFLASDIKAVSGKKPVVIASKKKIQQHVIIIGTIGKNSLIDQLISKKKIDVYEIENKWERFLIQTVKNPMRGVDQALVIVGSDQRGTAYGVFSLSEAMGVSPWYYWADVPVQKNKLLYLLNEKYVSKAPTVKYRGVFLNDEDWGLHPWAASNMDPEVNSIGPNTYEKIFELLLRLKANMFAPAMHECTKAFYTVPGNMEMAHKYGIMVTTSHCEPLLYNNASEWDKNTQGEWNYKTNRVEMERALENRVIQAHNNDNIYTIALRGMHDEGMKGGSDKEKLETLAEAIKHQRSLLTKYIDKPIDEIPQIFVPYKEVLGLYEQGLQIPEDITIVWPDDNYGYIKRMSNAEELGRKGGAGVYYHLSYLGWPNDYLWLNTTPPALMYAEMHKAYSLGANKYWLVNVGDIKPGEMGMQLFLDMAWDMEQFNFDNINDYQVNMLTSFLGEEYKEDLTYILDRYYYYGFTRKPEYMTGDWVWNSLFDIEKVKDTDFSFVNYKEADRRLNDYKEISNRAFAILESLPEDKKAAFFQWVYYPVKGASLYNHEMLIAQKNRWYAKSNRALTNVLARDVSLYHDSLAMITEEYNNLLNGKWNGMMTAPGFLPRVQLPPTENIVLKDSAQLAVFVEGQLDNVSPKRLPEFVHCFEDTYFIEIYNRGKGIVNWNAKASEKWIQLSEDKGAVKTQDRIKVSIDWDLFPNVEILKGLVYISDGNQTVNVEVSAVKNQVEDPLVYTENNGVISINPAKFHRKNENGTVKFQKINGLGYCNSSLQLGNALCNSGEGSFVEYDFYVNKFGEICIHTFMLPLFAKDKEHGTRYGVQVDDQEIMVIDNDVKEYSRNWAKNVMRNTAINKSKVFVDKLGKHTLKVYSVDPGMIIQKIMIDTGGLKNSYVGPVPMK</sequence>
<feature type="chain" id="PRO_5004904105" description="Gylcosyl hydrolase 115 C-terminal domain-containing protein" evidence="2">
    <location>
        <begin position="18"/>
        <end position="948"/>
    </location>
</feature>
<comment type="caution">
    <text evidence="4">The sequence shown here is derived from an EMBL/GenBank/DDBJ whole genome shotgun (WGS) entry which is preliminary data.</text>
</comment>
<dbReference type="STRING" id="869213.GCA_000517085_00849"/>
<dbReference type="Pfam" id="PF17829">
    <property type="entry name" value="GH115_C"/>
    <property type="match status" value="1"/>
</dbReference>
<dbReference type="InterPro" id="IPR041437">
    <property type="entry name" value="GH115_C"/>
</dbReference>
<dbReference type="GO" id="GO:0016787">
    <property type="term" value="F:hydrolase activity"/>
    <property type="evidence" value="ECO:0007669"/>
    <property type="project" value="UniProtKB-KW"/>
</dbReference>
<keyword evidence="1" id="KW-0378">Hydrolase</keyword>
<dbReference type="EMBL" id="BAMD01000064">
    <property type="protein sequence ID" value="GAF05013.1"/>
    <property type="molecule type" value="Genomic_DNA"/>
</dbReference>
<dbReference type="InterPro" id="IPR029018">
    <property type="entry name" value="Hex-like_dom2"/>
</dbReference>
<feature type="domain" description="Gylcosyl hydrolase 115 C-terminal" evidence="3">
    <location>
        <begin position="783"/>
        <end position="945"/>
    </location>
</feature>
<reference evidence="4 5" key="1">
    <citation type="journal article" date="2014" name="Genome Announc.">
        <title>Draft Genome Sequence of Cytophaga fermentans JCM 21142T, a Facultative Anaerobe Isolated from Marine Mud.</title>
        <authorList>
            <person name="Starns D."/>
            <person name="Oshima K."/>
            <person name="Suda W."/>
            <person name="Iino T."/>
            <person name="Yuki M."/>
            <person name="Inoue J."/>
            <person name="Kitamura K."/>
            <person name="Iida T."/>
            <person name="Darby A."/>
            <person name="Hattori M."/>
            <person name="Ohkuma M."/>
        </authorList>
    </citation>
    <scope>NUCLEOTIDE SEQUENCE [LARGE SCALE GENOMIC DNA]</scope>
    <source>
        <strain evidence="4 5">JCM 21142</strain>
    </source>
</reference>
<keyword evidence="2" id="KW-0732">Signal</keyword>
<gene>
    <name evidence="4" type="ORF">JCM21142_93736</name>
</gene>
<feature type="signal peptide" evidence="2">
    <location>
        <begin position="1"/>
        <end position="17"/>
    </location>
</feature>
<organism evidence="4 5">
    <name type="scientific">Saccharicrinis fermentans DSM 9555 = JCM 21142</name>
    <dbReference type="NCBI Taxonomy" id="869213"/>
    <lineage>
        <taxon>Bacteria</taxon>
        <taxon>Pseudomonadati</taxon>
        <taxon>Bacteroidota</taxon>
        <taxon>Bacteroidia</taxon>
        <taxon>Marinilabiliales</taxon>
        <taxon>Marinilabiliaceae</taxon>
        <taxon>Saccharicrinis</taxon>
    </lineage>
</organism>
<dbReference type="RefSeq" id="WP_044214024.1">
    <property type="nucleotide sequence ID" value="NZ_BAMD01000064.1"/>
</dbReference>
<dbReference type="Proteomes" id="UP000019402">
    <property type="component" value="Unassembled WGS sequence"/>
</dbReference>
<dbReference type="InterPro" id="IPR031924">
    <property type="entry name" value="GH115"/>
</dbReference>
<dbReference type="Gene3D" id="2.60.120.1620">
    <property type="match status" value="1"/>
</dbReference>
<dbReference type="Gene3D" id="3.20.20.520">
    <property type="entry name" value="Glycosyl hydrolase family 115"/>
    <property type="match status" value="1"/>
</dbReference>
<accession>W7YBJ2</accession>
<dbReference type="GO" id="GO:0005975">
    <property type="term" value="P:carbohydrate metabolic process"/>
    <property type="evidence" value="ECO:0007669"/>
    <property type="project" value="UniProtKB-ARBA"/>
</dbReference>
<dbReference type="Gene3D" id="1.20.58.2150">
    <property type="match status" value="1"/>
</dbReference>
<protein>
    <recommendedName>
        <fullName evidence="3">Gylcosyl hydrolase 115 C-terminal domain-containing protein</fullName>
    </recommendedName>
</protein>
<dbReference type="SUPFAM" id="SSF55545">
    <property type="entry name" value="beta-N-acetylhexosaminidase-like domain"/>
    <property type="match status" value="1"/>
</dbReference>
<evidence type="ECO:0000259" key="3">
    <source>
        <dbReference type="Pfam" id="PF17829"/>
    </source>
</evidence>
<dbReference type="AlphaFoldDB" id="W7YBJ2"/>
<dbReference type="Gene3D" id="3.30.379.10">
    <property type="entry name" value="Chitobiase/beta-hexosaminidase domain 2-like"/>
    <property type="match status" value="1"/>
</dbReference>
<evidence type="ECO:0000313" key="4">
    <source>
        <dbReference type="EMBL" id="GAF05013.1"/>
    </source>
</evidence>